<feature type="transmembrane region" description="Helical" evidence="9">
    <location>
        <begin position="34"/>
        <end position="57"/>
    </location>
</feature>
<sequence>MEHTFGITMAVVTLFWGFVGGLVPWFIPKGPNRGVIVTVLVLTAICCYVFWLIAILAQLNPLFLTGTEQRHNLVPEGTLAIVGDALAYIIGTKLSHKSTTNMQQQLRFTTLVLFRRLCYKTCSQSMTDFYGLLVFPES</sequence>
<gene>
    <name evidence="10" type="ORF">IRJ41_005519</name>
</gene>
<evidence type="ECO:0000256" key="9">
    <source>
        <dbReference type="SAM" id="Phobius"/>
    </source>
</evidence>
<evidence type="ECO:0000256" key="6">
    <source>
        <dbReference type="ARBA" id="ARBA00022989"/>
    </source>
</evidence>
<keyword evidence="5" id="KW-0375">Hydrogen ion transport</keyword>
<name>A0A9W7TC21_TRIRA</name>
<evidence type="ECO:0000256" key="7">
    <source>
        <dbReference type="ARBA" id="ARBA00023065"/>
    </source>
</evidence>
<dbReference type="InterPro" id="IPR008389">
    <property type="entry name" value="ATPase_V0-cplx_e1/e2_su"/>
</dbReference>
<keyword evidence="3" id="KW-0813">Transport</keyword>
<dbReference type="PANTHER" id="PTHR12263">
    <property type="entry name" value="VACUOLAR ATP SYNTHASE SUBUNIT H"/>
    <property type="match status" value="1"/>
</dbReference>
<evidence type="ECO:0000256" key="1">
    <source>
        <dbReference type="ARBA" id="ARBA00004141"/>
    </source>
</evidence>
<accession>A0A9W7TC21</accession>
<evidence type="ECO:0000256" key="8">
    <source>
        <dbReference type="ARBA" id="ARBA00023136"/>
    </source>
</evidence>
<feature type="transmembrane region" description="Helical" evidence="9">
    <location>
        <begin position="6"/>
        <end position="27"/>
    </location>
</feature>
<keyword evidence="7" id="KW-0406">Ion transport</keyword>
<keyword evidence="4 9" id="KW-0812">Transmembrane</keyword>
<dbReference type="Pfam" id="PF05493">
    <property type="entry name" value="ATP_synt_H"/>
    <property type="match status" value="1"/>
</dbReference>
<reference evidence="10" key="1">
    <citation type="submission" date="2021-02" db="EMBL/GenBank/DDBJ databases">
        <title>Comparative genomics reveals that relaxation of natural selection precedes convergent phenotypic evolution of cavefish.</title>
        <authorList>
            <person name="Peng Z."/>
        </authorList>
    </citation>
    <scope>NUCLEOTIDE SEQUENCE</scope>
    <source>
        <tissue evidence="10">Muscle</tissue>
    </source>
</reference>
<evidence type="ECO:0000256" key="4">
    <source>
        <dbReference type="ARBA" id="ARBA00022692"/>
    </source>
</evidence>
<comment type="subcellular location">
    <subcellularLocation>
        <location evidence="1">Membrane</location>
        <topology evidence="1">Multi-pass membrane protein</topology>
    </subcellularLocation>
</comment>
<dbReference type="PANTHER" id="PTHR12263:SF5">
    <property type="entry name" value="V-TYPE PROTON ATPASE SUBUNIT E 1"/>
    <property type="match status" value="1"/>
</dbReference>
<comment type="caution">
    <text evidence="10">The sequence shown here is derived from an EMBL/GenBank/DDBJ whole genome shotgun (WGS) entry which is preliminary data.</text>
</comment>
<keyword evidence="8 9" id="KW-0472">Membrane</keyword>
<evidence type="ECO:0000256" key="5">
    <source>
        <dbReference type="ARBA" id="ARBA00022781"/>
    </source>
</evidence>
<keyword evidence="11" id="KW-1185">Reference proteome</keyword>
<evidence type="ECO:0000313" key="11">
    <source>
        <dbReference type="Proteomes" id="UP001059041"/>
    </source>
</evidence>
<organism evidence="10 11">
    <name type="scientific">Triplophysa rosa</name>
    <name type="common">Cave loach</name>
    <dbReference type="NCBI Taxonomy" id="992332"/>
    <lineage>
        <taxon>Eukaryota</taxon>
        <taxon>Metazoa</taxon>
        <taxon>Chordata</taxon>
        <taxon>Craniata</taxon>
        <taxon>Vertebrata</taxon>
        <taxon>Euteleostomi</taxon>
        <taxon>Actinopterygii</taxon>
        <taxon>Neopterygii</taxon>
        <taxon>Teleostei</taxon>
        <taxon>Ostariophysi</taxon>
        <taxon>Cypriniformes</taxon>
        <taxon>Nemacheilidae</taxon>
        <taxon>Triplophysa</taxon>
    </lineage>
</organism>
<proteinExistence type="inferred from homology"/>
<comment type="similarity">
    <text evidence="2">Belongs to the V-ATPase e1/e2 subunit family.</text>
</comment>
<keyword evidence="6 9" id="KW-1133">Transmembrane helix</keyword>
<dbReference type="AlphaFoldDB" id="A0A9W7TC21"/>
<dbReference type="GO" id="GO:0033179">
    <property type="term" value="C:proton-transporting V-type ATPase, V0 domain"/>
    <property type="evidence" value="ECO:0007669"/>
    <property type="project" value="InterPro"/>
</dbReference>
<evidence type="ECO:0000313" key="10">
    <source>
        <dbReference type="EMBL" id="KAI7795760.1"/>
    </source>
</evidence>
<evidence type="ECO:0000256" key="3">
    <source>
        <dbReference type="ARBA" id="ARBA00022448"/>
    </source>
</evidence>
<protein>
    <submittedName>
        <fullName evidence="10">V-type proton ATPase subunit e 1</fullName>
    </submittedName>
</protein>
<dbReference type="Proteomes" id="UP001059041">
    <property type="component" value="Linkage Group LG19"/>
</dbReference>
<dbReference type="EMBL" id="JAFHDT010000019">
    <property type="protein sequence ID" value="KAI7795760.1"/>
    <property type="molecule type" value="Genomic_DNA"/>
</dbReference>
<dbReference type="GO" id="GO:0046961">
    <property type="term" value="F:proton-transporting ATPase activity, rotational mechanism"/>
    <property type="evidence" value="ECO:0007669"/>
    <property type="project" value="InterPro"/>
</dbReference>
<evidence type="ECO:0000256" key="2">
    <source>
        <dbReference type="ARBA" id="ARBA00008328"/>
    </source>
</evidence>